<dbReference type="RefSeq" id="WP_046550461.1">
    <property type="nucleotide sequence ID" value="NZ_CP011308.1"/>
</dbReference>
<keyword evidence="3" id="KW-0547">Nucleotide-binding</keyword>
<evidence type="ECO:0000256" key="2">
    <source>
        <dbReference type="ARBA" id="ARBA00022448"/>
    </source>
</evidence>
<feature type="region of interest" description="Disordered" evidence="5">
    <location>
        <begin position="254"/>
        <end position="289"/>
    </location>
</feature>
<dbReference type="Gene3D" id="3.40.50.300">
    <property type="entry name" value="P-loop containing nucleotide triphosphate hydrolases"/>
    <property type="match status" value="1"/>
</dbReference>
<name>A0A7U4M013_9BACT</name>
<dbReference type="PANTHER" id="PTHR46743">
    <property type="entry name" value="TEICHOIC ACIDS EXPORT ATP-BINDING PROTEIN TAGH"/>
    <property type="match status" value="1"/>
</dbReference>
<evidence type="ECO:0000256" key="5">
    <source>
        <dbReference type="SAM" id="MobiDB-lite"/>
    </source>
</evidence>
<protein>
    <recommendedName>
        <fullName evidence="6">ABC transporter domain-containing protein</fullName>
    </recommendedName>
</protein>
<dbReference type="PROSITE" id="PS50893">
    <property type="entry name" value="ABC_TRANSPORTER_2"/>
    <property type="match status" value="1"/>
</dbReference>
<dbReference type="InterPro" id="IPR017871">
    <property type="entry name" value="ABC_transporter-like_CS"/>
</dbReference>
<reference evidence="8" key="2">
    <citation type="journal article" date="2017" name="Stand. Genomic Sci.">
        <title>Complete genome sequence of the sulfur-oxidizing chemolithoautotrophic Sulfurovum lithotrophicum 42BKTT.</title>
        <authorList>
            <person name="Jeon W."/>
            <person name="Priscilla L."/>
            <person name="Park G."/>
            <person name="Lee H."/>
            <person name="Lee N."/>
            <person name="Lee D."/>
            <person name="Kwon H."/>
            <person name="Ahn I."/>
            <person name="Lee C."/>
            <person name="Lee H."/>
            <person name="Ahn J."/>
        </authorList>
    </citation>
    <scope>NUCLEOTIDE SEQUENCE [LARGE SCALE GENOMIC DNA]</scope>
    <source>
        <strain evidence="8">ATCC BAA-797 / 42BKT</strain>
    </source>
</reference>
<dbReference type="InterPro" id="IPR003439">
    <property type="entry name" value="ABC_transporter-like_ATP-bd"/>
</dbReference>
<evidence type="ECO:0000313" key="8">
    <source>
        <dbReference type="Proteomes" id="UP000034444"/>
    </source>
</evidence>
<dbReference type="SUPFAM" id="SSF52540">
    <property type="entry name" value="P-loop containing nucleoside triphosphate hydrolases"/>
    <property type="match status" value="1"/>
</dbReference>
<dbReference type="OrthoDB" id="9778870at2"/>
<dbReference type="InterPro" id="IPR029439">
    <property type="entry name" value="Wzt_C"/>
</dbReference>
<dbReference type="AlphaFoldDB" id="A0A7U4M013"/>
<reference evidence="7 8" key="1">
    <citation type="submission" date="2015-04" db="EMBL/GenBank/DDBJ databases">
        <title>Complete genome sequence of Sulfurovum lithotrophicum ATCC BAA-797T.</title>
        <authorList>
            <person name="Ahn J."/>
            <person name="Park G."/>
            <person name="Jeon W."/>
            <person name="Jang Y."/>
            <person name="Jang M."/>
            <person name="Lee H."/>
            <person name="Lee H."/>
        </authorList>
    </citation>
    <scope>NUCLEOTIDE SEQUENCE [LARGE SCALE GENOMIC DNA]</scope>
    <source>
        <strain evidence="8">ATCC BAA-797 / 42BKT</strain>
    </source>
</reference>
<dbReference type="KEGG" id="slh:YH65_02355"/>
<feature type="compositionally biased region" description="Basic and acidic residues" evidence="5">
    <location>
        <begin position="268"/>
        <end position="287"/>
    </location>
</feature>
<dbReference type="Proteomes" id="UP000034444">
    <property type="component" value="Chromosome"/>
</dbReference>
<evidence type="ECO:0000313" key="7">
    <source>
        <dbReference type="EMBL" id="AKF24363.1"/>
    </source>
</evidence>
<dbReference type="InterPro" id="IPR050683">
    <property type="entry name" value="Bact_Polysacc_Export_ATP-bd"/>
</dbReference>
<comment type="similarity">
    <text evidence="1">Belongs to the ABC transporter superfamily.</text>
</comment>
<dbReference type="Gene3D" id="2.70.50.60">
    <property type="entry name" value="abc- transporter (atp binding component) like domain"/>
    <property type="match status" value="1"/>
</dbReference>
<keyword evidence="2" id="KW-0813">Transport</keyword>
<dbReference type="GO" id="GO:0140359">
    <property type="term" value="F:ABC-type transporter activity"/>
    <property type="evidence" value="ECO:0007669"/>
    <property type="project" value="InterPro"/>
</dbReference>
<dbReference type="InterPro" id="IPR015860">
    <property type="entry name" value="ABC_transpr_TagH-like"/>
</dbReference>
<dbReference type="CDD" id="cd03220">
    <property type="entry name" value="ABC_KpsT_Wzt"/>
    <property type="match status" value="1"/>
</dbReference>
<organism evidence="7 8">
    <name type="scientific">Sulfurovum lithotrophicum</name>
    <dbReference type="NCBI Taxonomy" id="206403"/>
    <lineage>
        <taxon>Bacteria</taxon>
        <taxon>Pseudomonadati</taxon>
        <taxon>Campylobacterota</taxon>
        <taxon>Epsilonproteobacteria</taxon>
        <taxon>Campylobacterales</taxon>
        <taxon>Sulfurovaceae</taxon>
        <taxon>Sulfurovum</taxon>
    </lineage>
</organism>
<dbReference type="CDD" id="cd10147">
    <property type="entry name" value="Wzt_C-like"/>
    <property type="match status" value="1"/>
</dbReference>
<evidence type="ECO:0000256" key="3">
    <source>
        <dbReference type="ARBA" id="ARBA00022741"/>
    </source>
</evidence>
<dbReference type="GO" id="GO:0016887">
    <property type="term" value="F:ATP hydrolysis activity"/>
    <property type="evidence" value="ECO:0007669"/>
    <property type="project" value="InterPro"/>
</dbReference>
<dbReference type="GO" id="GO:0016020">
    <property type="term" value="C:membrane"/>
    <property type="evidence" value="ECO:0007669"/>
    <property type="project" value="InterPro"/>
</dbReference>
<gene>
    <name evidence="7" type="ORF">YH65_02355</name>
</gene>
<dbReference type="Pfam" id="PF14524">
    <property type="entry name" value="Wzt_C"/>
    <property type="match status" value="1"/>
</dbReference>
<evidence type="ECO:0000256" key="1">
    <source>
        <dbReference type="ARBA" id="ARBA00005417"/>
    </source>
</evidence>
<feature type="domain" description="ABC transporter" evidence="6">
    <location>
        <begin position="6"/>
        <end position="247"/>
    </location>
</feature>
<keyword evidence="8" id="KW-1185">Reference proteome</keyword>
<dbReference type="InterPro" id="IPR027417">
    <property type="entry name" value="P-loop_NTPase"/>
</dbReference>
<dbReference type="Pfam" id="PF00005">
    <property type="entry name" value="ABC_tran"/>
    <property type="match status" value="1"/>
</dbReference>
<dbReference type="GO" id="GO:0005524">
    <property type="term" value="F:ATP binding"/>
    <property type="evidence" value="ECO:0007669"/>
    <property type="project" value="UniProtKB-KW"/>
</dbReference>
<evidence type="ECO:0000259" key="6">
    <source>
        <dbReference type="PROSITE" id="PS50893"/>
    </source>
</evidence>
<dbReference type="PANTHER" id="PTHR46743:SF2">
    <property type="entry name" value="TEICHOIC ACIDS EXPORT ATP-BINDING PROTEIN TAGH"/>
    <property type="match status" value="1"/>
</dbReference>
<accession>A0A7U4M013</accession>
<dbReference type="PROSITE" id="PS00211">
    <property type="entry name" value="ABC_TRANSPORTER_1"/>
    <property type="match status" value="1"/>
</dbReference>
<feature type="compositionally biased region" description="Basic residues" evidence="5">
    <location>
        <begin position="255"/>
        <end position="264"/>
    </location>
</feature>
<sequence>MNDIAISIRNVSKYYKLYNSPKDRLKEALSFSGKQYHKKFYATRNLNLQIQKGEILGIVGKNGSGKSTLLKLITGVLTPDEGSIAVNGKISALLELGSGFNPEFTGMQNIFFYGTILGFCREEIAEKLDDILAFADIGDFIYQPLKTYSSGMKSRLGFAVAVHIDPEILILDEVLAVGDVLFKRKCYAKMEEFFQSGKTILYVSHDANSIKQLCTRAIFLSDGNILLDADAKTVTTHYEKFLFAPKQQQKELKHSLQRTKKAKTAKQSVERKKPSDRSENSEKKGDHPYFIPNFTPKSRTVYDDSKVEIADIRIETIEGETVNALVHGEKYYYCYQLTFKETCEEVAFGMSIQNEKGFQITSTGSLNYDMLIEEAHSGDTYAAKWEFICLLTAGVYYANAGTTYMLDGERQLLNRVIDGLAFKVLPLSHTVHGIVSLQQVPDYRLLEKDS</sequence>
<proteinExistence type="inferred from homology"/>
<evidence type="ECO:0000256" key="4">
    <source>
        <dbReference type="ARBA" id="ARBA00022840"/>
    </source>
</evidence>
<dbReference type="SMART" id="SM00382">
    <property type="entry name" value="AAA"/>
    <property type="match status" value="1"/>
</dbReference>
<dbReference type="EMBL" id="CP011308">
    <property type="protein sequence ID" value="AKF24363.1"/>
    <property type="molecule type" value="Genomic_DNA"/>
</dbReference>
<keyword evidence="4" id="KW-0067">ATP-binding</keyword>
<dbReference type="InterPro" id="IPR003593">
    <property type="entry name" value="AAA+_ATPase"/>
</dbReference>